<sequence>MKTNRILTLCLAGLLLTGSGISFTSCQGDDVDTNQFTGGISLNVFGPCPVARGGELRFIGSGMNQVTAISIPGCADITDIQVISDREIRVTVPQEAEEGYVILKTPAGDIQTETKITYTEPISLESFSPTNVLPGETITITGDYLNLMQKVIFADEVEVDYTDFIEHTRQRITLTVPEEAQSGLIILSDTAEIPNQIYSEEELTVILPSVNNVSQLDNAKPGNTVEIQGQHLNLVKQVRTSNGSEAEFVVTNDEILRFEIPADATDGEMVMVPASGVEVPVANLTMAVPTDVQAIPATGLRAGSTLTLTGKNMELIANVTFPNVAEPVALASQTEEQATVVMPEMAQSGNLMLNTGSGKQVAVAIETLKPVVSGYTPTTVSAGESVTLSGSNLDLIASITFGDGEAVAVTPSATLDIEVPVTTAEGEVAVTVTMTNGETVACPTLDVTKPQCCYITSWPEEDIKSGALLEVSIENSDKLTSVQLNGNTVQYIVRDGSLLISLPADVSGEATLTLVSSNGEMPYTISIADGAAVVIYAGPAVNAGNWEGYVQLGSELFADAHVGSIITVYISNIGADAQGAFQNSSWSSIDPAYDGFALSGDSFTMTVTENILGQIQSGGLIIKGKNYTIESVTILN</sequence>
<dbReference type="RefSeq" id="WP_289558817.1">
    <property type="nucleotide sequence ID" value="NZ_JAUDEN010000006.1"/>
</dbReference>
<comment type="caution">
    <text evidence="3">The sequence shown here is derived from an EMBL/GenBank/DDBJ whole genome shotgun (WGS) entry which is preliminary data.</text>
</comment>
<evidence type="ECO:0000313" key="3">
    <source>
        <dbReference type="EMBL" id="MDM8324566.1"/>
    </source>
</evidence>
<evidence type="ECO:0000313" key="4">
    <source>
        <dbReference type="Proteomes" id="UP001169458"/>
    </source>
</evidence>
<dbReference type="Pfam" id="PF01833">
    <property type="entry name" value="TIG"/>
    <property type="match status" value="1"/>
</dbReference>
<organism evidence="3 4">
    <name type="scientific">Bacteroides gallinaceum</name>
    <dbReference type="NCBI Taxonomy" id="1462571"/>
    <lineage>
        <taxon>Bacteria</taxon>
        <taxon>Pseudomonadati</taxon>
        <taxon>Bacteroidota</taxon>
        <taxon>Bacteroidia</taxon>
        <taxon>Bacteroidales</taxon>
        <taxon>Bacteroidaceae</taxon>
        <taxon>Bacteroides</taxon>
    </lineage>
</organism>
<dbReference type="Gene3D" id="2.60.40.10">
    <property type="entry name" value="Immunoglobulins"/>
    <property type="match status" value="5"/>
</dbReference>
<protein>
    <submittedName>
        <fullName evidence="3">IPT/TIG domain-containing protein</fullName>
    </submittedName>
</protein>
<proteinExistence type="predicted"/>
<name>A0ABT7VE51_9BACE</name>
<dbReference type="InterPro" id="IPR002909">
    <property type="entry name" value="IPT_dom"/>
</dbReference>
<keyword evidence="1" id="KW-0732">Signal</keyword>
<dbReference type="CDD" id="cd00102">
    <property type="entry name" value="IPT"/>
    <property type="match status" value="1"/>
</dbReference>
<dbReference type="EMBL" id="JAUDEN010000006">
    <property type="protein sequence ID" value="MDM8324566.1"/>
    <property type="molecule type" value="Genomic_DNA"/>
</dbReference>
<reference evidence="4" key="2">
    <citation type="submission" date="2023-07" db="EMBL/GenBank/DDBJ databases">
        <title>Identification and characterization of horizontal gene transfer across gut microbiota members of farm animals based on homology search.</title>
        <authorList>
            <person name="Schwarzerova J."/>
            <person name="Nykrynova M."/>
            <person name="Jureckova K."/>
            <person name="Cejkova D."/>
            <person name="Rychlik I."/>
        </authorList>
    </citation>
    <scope>NUCLEOTIDE SEQUENCE [LARGE SCALE GENOMIC DNA]</scope>
    <source>
        <strain evidence="4">109_WCHN</strain>
    </source>
</reference>
<feature type="signal peptide" evidence="1">
    <location>
        <begin position="1"/>
        <end position="24"/>
    </location>
</feature>
<accession>A0ABT7VE51</accession>
<dbReference type="InterPro" id="IPR014756">
    <property type="entry name" value="Ig_E-set"/>
</dbReference>
<keyword evidence="4" id="KW-1185">Reference proteome</keyword>
<evidence type="ECO:0000256" key="1">
    <source>
        <dbReference type="SAM" id="SignalP"/>
    </source>
</evidence>
<dbReference type="Proteomes" id="UP001169458">
    <property type="component" value="Unassembled WGS sequence"/>
</dbReference>
<feature type="domain" description="IPT/TIG" evidence="2">
    <location>
        <begin position="370"/>
        <end position="439"/>
    </location>
</feature>
<gene>
    <name evidence="3" type="ORF">QUW60_04900</name>
</gene>
<dbReference type="InterPro" id="IPR013783">
    <property type="entry name" value="Ig-like_fold"/>
</dbReference>
<dbReference type="PROSITE" id="PS51257">
    <property type="entry name" value="PROKAR_LIPOPROTEIN"/>
    <property type="match status" value="1"/>
</dbReference>
<evidence type="ECO:0000259" key="2">
    <source>
        <dbReference type="Pfam" id="PF01833"/>
    </source>
</evidence>
<dbReference type="SUPFAM" id="SSF81296">
    <property type="entry name" value="E set domains"/>
    <property type="match status" value="1"/>
</dbReference>
<feature type="chain" id="PRO_5047099263" evidence="1">
    <location>
        <begin position="25"/>
        <end position="636"/>
    </location>
</feature>
<reference evidence="3 4" key="1">
    <citation type="submission" date="2023-06" db="EMBL/GenBank/DDBJ databases">
        <authorList>
            <person name="Zeman M."/>
            <person name="Kubasova T."/>
            <person name="Jahodarova E."/>
            <person name="Nykrynova M."/>
            <person name="Rychlik I."/>
        </authorList>
    </citation>
    <scope>NUCLEOTIDE SEQUENCE [LARGE SCALE GENOMIC DNA]</scope>
    <source>
        <strain evidence="3 4">109_WCHN</strain>
    </source>
</reference>